<dbReference type="AlphaFoldDB" id="A0A140LA00"/>
<protein>
    <submittedName>
        <fullName evidence="1">Uncharacterized protein</fullName>
    </submittedName>
</protein>
<proteinExistence type="predicted"/>
<organism evidence="1 2">
    <name type="scientific">Thermotalea metallivorans</name>
    <dbReference type="NCBI Taxonomy" id="520762"/>
    <lineage>
        <taxon>Bacteria</taxon>
        <taxon>Bacillati</taxon>
        <taxon>Bacillota</taxon>
        <taxon>Clostridia</taxon>
        <taxon>Peptostreptococcales</taxon>
        <taxon>Thermotaleaceae</taxon>
        <taxon>Thermotalea</taxon>
    </lineage>
</organism>
<gene>
    <name evidence="1" type="ORF">AN619_05010</name>
</gene>
<comment type="caution">
    <text evidence="1">The sequence shown here is derived from an EMBL/GenBank/DDBJ whole genome shotgun (WGS) entry which is preliminary data.</text>
</comment>
<dbReference type="EMBL" id="LOEE01000016">
    <property type="protein sequence ID" value="KXG77375.1"/>
    <property type="molecule type" value="Genomic_DNA"/>
</dbReference>
<reference evidence="1 2" key="1">
    <citation type="submission" date="2015-12" db="EMBL/GenBank/DDBJ databases">
        <title>Draft genome sequence of the thermoanaerobe Thermotalea metallivorans, an isolate from the runoff channel of the Great Artesian Basin, Australia.</title>
        <authorList>
            <person name="Patel B.K."/>
        </authorList>
    </citation>
    <scope>NUCLEOTIDE SEQUENCE [LARGE SCALE GENOMIC DNA]</scope>
    <source>
        <strain evidence="1 2">B2-1</strain>
    </source>
</reference>
<dbReference type="STRING" id="520762.AN619_05010"/>
<evidence type="ECO:0000313" key="2">
    <source>
        <dbReference type="Proteomes" id="UP000070456"/>
    </source>
</evidence>
<name>A0A140LA00_9FIRM</name>
<dbReference type="Proteomes" id="UP000070456">
    <property type="component" value="Unassembled WGS sequence"/>
</dbReference>
<sequence>MYEELLELVKGNKIKYHIYMDDLLINVDVSRVEIECNSIKLFIPGGEITIWDSNKIVKCRRPDNLIIQCSHCFRIYNQYGDNIGFVYC</sequence>
<dbReference type="RefSeq" id="WP_068554773.1">
    <property type="nucleotide sequence ID" value="NZ_LOEE01000016.1"/>
</dbReference>
<keyword evidence="2" id="KW-1185">Reference proteome</keyword>
<accession>A0A140LA00</accession>
<evidence type="ECO:0000313" key="1">
    <source>
        <dbReference type="EMBL" id="KXG77375.1"/>
    </source>
</evidence>